<evidence type="ECO:0000256" key="2">
    <source>
        <dbReference type="ARBA" id="ARBA00012528"/>
    </source>
</evidence>
<dbReference type="InterPro" id="IPR043128">
    <property type="entry name" value="Rev_trsase/Diguanyl_cyclase"/>
</dbReference>
<organism evidence="7 8">
    <name type="scientific">Colwellia ponticola</name>
    <dbReference type="NCBI Taxonomy" id="2304625"/>
    <lineage>
        <taxon>Bacteria</taxon>
        <taxon>Pseudomonadati</taxon>
        <taxon>Pseudomonadota</taxon>
        <taxon>Gammaproteobacteria</taxon>
        <taxon>Alteromonadales</taxon>
        <taxon>Colwelliaceae</taxon>
        <taxon>Colwellia</taxon>
    </lineage>
</organism>
<gene>
    <name evidence="7" type="ORF">FCS21_12295</name>
</gene>
<dbReference type="Gene3D" id="3.30.70.270">
    <property type="match status" value="1"/>
</dbReference>
<sequence>MKKNSTIFDYFTQYSLIVLLLIPISLTFKTAQAFQIQQQNVTKGTLSIEEISKKLTLADKYRRSNPTLFKEIIFEIAQQKNLPTELQQYLNLLYAYHLTFVGEYDVAEDKLKAVLHSNASSLLKFRANYALINIYMPAKNWQKGLEQVTKNINALPTIHNNEHYQNGLLITIIFYNQMGQYSLALNYIDLLAKRNLSDKNDCWLRQLTLEAKFNLHKLTSNAAELEDTIQKCTSANNKINANIVRIYKTKLFLQEDMPNKALSFILSYLEQIRLTQYPMLIAETVNVIAKAYWQLGDVDNTKVYTTEALAVNKNMTNLLQGVDTYFLLYQVAKKQQDFPLALRYFEKYAKIEKAHLEGEKAKHLAFQLAEHKSFEQKAKIELLNKENALLISEQALAKAKVTNVQLMMAILAVILVLFILWFGRLLKAHKRIKELAEYDALTGIYNRGHFTHVAQSALEHCKSTIQPLSLIMFDLDHFKKVNDTFGHACGDWALKATINACKHISRKNDIFARLGGEEFCLLLPSCNIDVAILRAEACRAAIEAITTAESGYEFSITASFGVTDVVRSGYNLEKLLADADSAAYVSKNSGRNRVTTFDVSQINESKN</sequence>
<protein>
    <recommendedName>
        <fullName evidence="2">diguanylate cyclase</fullName>
        <ecNumber evidence="2">2.7.7.65</ecNumber>
    </recommendedName>
</protein>
<dbReference type="InterPro" id="IPR011990">
    <property type="entry name" value="TPR-like_helical_dom_sf"/>
</dbReference>
<evidence type="ECO:0000256" key="3">
    <source>
        <dbReference type="ARBA" id="ARBA00034247"/>
    </source>
</evidence>
<dbReference type="FunFam" id="3.30.70.270:FF:000001">
    <property type="entry name" value="Diguanylate cyclase domain protein"/>
    <property type="match status" value="1"/>
</dbReference>
<name>A0A8H2JKP7_9GAMM</name>
<keyword evidence="5" id="KW-0472">Membrane</keyword>
<dbReference type="PANTHER" id="PTHR45138">
    <property type="entry name" value="REGULATORY COMPONENTS OF SENSORY TRANSDUCTION SYSTEM"/>
    <property type="match status" value="1"/>
</dbReference>
<keyword evidence="4" id="KW-0175">Coiled coil</keyword>
<feature type="domain" description="GGDEF" evidence="6">
    <location>
        <begin position="466"/>
        <end position="599"/>
    </location>
</feature>
<dbReference type="EC" id="2.7.7.65" evidence="2"/>
<keyword evidence="5" id="KW-0812">Transmembrane</keyword>
<dbReference type="CDD" id="cd01949">
    <property type="entry name" value="GGDEF"/>
    <property type="match status" value="1"/>
</dbReference>
<dbReference type="Gene3D" id="1.25.40.10">
    <property type="entry name" value="Tetratricopeptide repeat domain"/>
    <property type="match status" value="1"/>
</dbReference>
<dbReference type="GO" id="GO:0043709">
    <property type="term" value="P:cell adhesion involved in single-species biofilm formation"/>
    <property type="evidence" value="ECO:0007669"/>
    <property type="project" value="TreeGrafter"/>
</dbReference>
<dbReference type="NCBIfam" id="TIGR00254">
    <property type="entry name" value="GGDEF"/>
    <property type="match status" value="1"/>
</dbReference>
<feature type="coiled-coil region" evidence="4">
    <location>
        <begin position="215"/>
        <end position="242"/>
    </location>
</feature>
<dbReference type="AlphaFoldDB" id="A0A8H2JKP7"/>
<dbReference type="SUPFAM" id="SSF48452">
    <property type="entry name" value="TPR-like"/>
    <property type="match status" value="1"/>
</dbReference>
<comment type="catalytic activity">
    <reaction evidence="3">
        <text>2 GTP = 3',3'-c-di-GMP + 2 diphosphate</text>
        <dbReference type="Rhea" id="RHEA:24898"/>
        <dbReference type="ChEBI" id="CHEBI:33019"/>
        <dbReference type="ChEBI" id="CHEBI:37565"/>
        <dbReference type="ChEBI" id="CHEBI:58805"/>
        <dbReference type="EC" id="2.7.7.65"/>
    </reaction>
</comment>
<dbReference type="SMART" id="SM00267">
    <property type="entry name" value="GGDEF"/>
    <property type="match status" value="1"/>
</dbReference>
<dbReference type="PANTHER" id="PTHR45138:SF9">
    <property type="entry name" value="DIGUANYLATE CYCLASE DGCM-RELATED"/>
    <property type="match status" value="1"/>
</dbReference>
<comment type="cofactor">
    <cofactor evidence="1">
        <name>Mg(2+)</name>
        <dbReference type="ChEBI" id="CHEBI:18420"/>
    </cofactor>
</comment>
<evidence type="ECO:0000313" key="8">
    <source>
        <dbReference type="Proteomes" id="UP000307702"/>
    </source>
</evidence>
<dbReference type="InterPro" id="IPR050469">
    <property type="entry name" value="Diguanylate_Cyclase"/>
</dbReference>
<dbReference type="RefSeq" id="WP_138623816.1">
    <property type="nucleotide sequence ID" value="NZ_SZVP01000012.1"/>
</dbReference>
<dbReference type="Proteomes" id="UP000307702">
    <property type="component" value="Unassembled WGS sequence"/>
</dbReference>
<reference evidence="7 8" key="1">
    <citation type="submission" date="2019-05" db="EMBL/GenBank/DDBJ databases">
        <title>Colwellia ponticola sp. nov., isolated from seawater.</title>
        <authorList>
            <person name="Yoon J.-H."/>
        </authorList>
    </citation>
    <scope>NUCLEOTIDE SEQUENCE [LARGE SCALE GENOMIC DNA]</scope>
    <source>
        <strain evidence="7 8">OISW-25</strain>
    </source>
</reference>
<dbReference type="EMBL" id="SZVP01000012">
    <property type="protein sequence ID" value="TMM43966.1"/>
    <property type="molecule type" value="Genomic_DNA"/>
</dbReference>
<keyword evidence="8" id="KW-1185">Reference proteome</keyword>
<evidence type="ECO:0000256" key="4">
    <source>
        <dbReference type="SAM" id="Coils"/>
    </source>
</evidence>
<dbReference type="OrthoDB" id="9803824at2"/>
<dbReference type="PROSITE" id="PS50887">
    <property type="entry name" value="GGDEF"/>
    <property type="match status" value="1"/>
</dbReference>
<evidence type="ECO:0000256" key="1">
    <source>
        <dbReference type="ARBA" id="ARBA00001946"/>
    </source>
</evidence>
<dbReference type="Pfam" id="PF00990">
    <property type="entry name" value="GGDEF"/>
    <property type="match status" value="1"/>
</dbReference>
<keyword evidence="5" id="KW-1133">Transmembrane helix</keyword>
<accession>A0A8H2JKP7</accession>
<dbReference type="GO" id="GO:0005886">
    <property type="term" value="C:plasma membrane"/>
    <property type="evidence" value="ECO:0007669"/>
    <property type="project" value="TreeGrafter"/>
</dbReference>
<dbReference type="SUPFAM" id="SSF55073">
    <property type="entry name" value="Nucleotide cyclase"/>
    <property type="match status" value="1"/>
</dbReference>
<evidence type="ECO:0000256" key="5">
    <source>
        <dbReference type="SAM" id="Phobius"/>
    </source>
</evidence>
<dbReference type="InterPro" id="IPR000160">
    <property type="entry name" value="GGDEF_dom"/>
</dbReference>
<feature type="transmembrane region" description="Helical" evidence="5">
    <location>
        <begin position="404"/>
        <end position="423"/>
    </location>
</feature>
<proteinExistence type="predicted"/>
<dbReference type="InterPro" id="IPR029787">
    <property type="entry name" value="Nucleotide_cyclase"/>
</dbReference>
<dbReference type="GO" id="GO:1902201">
    <property type="term" value="P:negative regulation of bacterial-type flagellum-dependent cell motility"/>
    <property type="evidence" value="ECO:0007669"/>
    <property type="project" value="TreeGrafter"/>
</dbReference>
<evidence type="ECO:0000259" key="6">
    <source>
        <dbReference type="PROSITE" id="PS50887"/>
    </source>
</evidence>
<comment type="caution">
    <text evidence="7">The sequence shown here is derived from an EMBL/GenBank/DDBJ whole genome shotgun (WGS) entry which is preliminary data.</text>
</comment>
<evidence type="ECO:0000313" key="7">
    <source>
        <dbReference type="EMBL" id="TMM43966.1"/>
    </source>
</evidence>
<dbReference type="GO" id="GO:0052621">
    <property type="term" value="F:diguanylate cyclase activity"/>
    <property type="evidence" value="ECO:0007669"/>
    <property type="project" value="UniProtKB-EC"/>
</dbReference>